<dbReference type="RefSeq" id="WP_290706553.1">
    <property type="nucleotide sequence ID" value="NZ_BAAAVS010000053.1"/>
</dbReference>
<evidence type="ECO:0000313" key="1">
    <source>
        <dbReference type="EMBL" id="GAA3044491.1"/>
    </source>
</evidence>
<reference evidence="2" key="1">
    <citation type="journal article" date="2019" name="Int. J. Syst. Evol. Microbiol.">
        <title>The Global Catalogue of Microorganisms (GCM) 10K type strain sequencing project: providing services to taxonomists for standard genome sequencing and annotation.</title>
        <authorList>
            <consortium name="The Broad Institute Genomics Platform"/>
            <consortium name="The Broad Institute Genome Sequencing Center for Infectious Disease"/>
            <person name="Wu L."/>
            <person name="Ma J."/>
        </authorList>
    </citation>
    <scope>NUCLEOTIDE SEQUENCE [LARGE SCALE GENOMIC DNA]</scope>
    <source>
        <strain evidence="2">JCM 14234</strain>
    </source>
</reference>
<protein>
    <submittedName>
        <fullName evidence="1">Uncharacterized protein</fullName>
    </submittedName>
</protein>
<name>A0ABP6LHK0_9ACTN</name>
<organism evidence="1 2">
    <name type="scientific">Gordonia defluvii</name>
    <dbReference type="NCBI Taxonomy" id="283718"/>
    <lineage>
        <taxon>Bacteria</taxon>
        <taxon>Bacillati</taxon>
        <taxon>Actinomycetota</taxon>
        <taxon>Actinomycetes</taxon>
        <taxon>Mycobacteriales</taxon>
        <taxon>Gordoniaceae</taxon>
        <taxon>Gordonia</taxon>
    </lineage>
</organism>
<keyword evidence="2" id="KW-1185">Reference proteome</keyword>
<dbReference type="EMBL" id="BAAAVS010000053">
    <property type="protein sequence ID" value="GAA3044491.1"/>
    <property type="molecule type" value="Genomic_DNA"/>
</dbReference>
<evidence type="ECO:0000313" key="2">
    <source>
        <dbReference type="Proteomes" id="UP001501035"/>
    </source>
</evidence>
<proteinExistence type="predicted"/>
<sequence length="423" mass="45753">MTESGPLGRESTYAEFTSDQLATLVPELLLSGQLIDRSGMAHLISAFGRAGMTQVAIEEWMAASPVYTARMRAALGIDGDGVADMFKCLQLDIGAPPQFMDFRYVVHDKYHGGFVLNHCGALMDVEPMGEDYVTAMCHDIEDPTFDATAIATNRRARIRPVHRPPRTPSDRHPHCEWTVTIEPGREELPLPEFTVPMLETAAATVELSPIDSSATDGYVDYRGDLVEDLVFGDFSHSALVRIAQEVALQHHLLAIGFRLAVLRRTDDAQTREITGKQLIGIAGMTSERLRNALSLGDSASDLATVLRAHPILGPSQYTGVVVEEQGDGVRIRIPHGAPAIADGGWMDLLTPTFTGPLDAMVAGVDPRWAVGSASLTDGDLVVDVVRGEPRKEAGEVAIVRFSGGSTFEFAERGRSIPITPVGR</sequence>
<dbReference type="Proteomes" id="UP001501035">
    <property type="component" value="Unassembled WGS sequence"/>
</dbReference>
<accession>A0ABP6LHK0</accession>
<comment type="caution">
    <text evidence="1">The sequence shown here is derived from an EMBL/GenBank/DDBJ whole genome shotgun (WGS) entry which is preliminary data.</text>
</comment>
<gene>
    <name evidence="1" type="ORF">GCM10010528_24770</name>
</gene>